<dbReference type="Gene3D" id="3.40.50.300">
    <property type="entry name" value="P-loop containing nucleotide triphosphate hydrolases"/>
    <property type="match status" value="1"/>
</dbReference>
<evidence type="ECO:0000256" key="1">
    <source>
        <dbReference type="ARBA" id="ARBA00022741"/>
    </source>
</evidence>
<comment type="subcellular location">
    <subcellularLocation>
        <location evidence="3">Cytoplasm</location>
    </subcellularLocation>
</comment>
<organism evidence="5 6">
    <name type="scientific">Leifsonella bigeumensis</name>
    <dbReference type="NCBI Taxonomy" id="433643"/>
    <lineage>
        <taxon>Bacteria</taxon>
        <taxon>Bacillati</taxon>
        <taxon>Actinomycetota</taxon>
        <taxon>Actinomycetes</taxon>
        <taxon>Micrococcales</taxon>
        <taxon>Microbacteriaceae</taxon>
        <taxon>Leifsonella</taxon>
    </lineage>
</organism>
<dbReference type="CDD" id="cd02022">
    <property type="entry name" value="DPCK"/>
    <property type="match status" value="1"/>
</dbReference>
<name>A0ABP7FRN8_9MICO</name>
<protein>
    <recommendedName>
        <fullName evidence="3 4">Dephospho-CoA kinase</fullName>
        <ecNumber evidence="3 4">2.7.1.24</ecNumber>
    </recommendedName>
    <alternativeName>
        <fullName evidence="3">Dephosphocoenzyme A kinase</fullName>
    </alternativeName>
</protein>
<dbReference type="EC" id="2.7.1.24" evidence="3 4"/>
<keyword evidence="3" id="KW-0173">Coenzyme A biosynthesis</keyword>
<comment type="caution">
    <text evidence="5">The sequence shown here is derived from an EMBL/GenBank/DDBJ whole genome shotgun (WGS) entry which is preliminary data.</text>
</comment>
<keyword evidence="3" id="KW-0418">Kinase</keyword>
<keyword evidence="2 3" id="KW-0067">ATP-binding</keyword>
<keyword evidence="3" id="KW-0963">Cytoplasm</keyword>
<evidence type="ECO:0000256" key="2">
    <source>
        <dbReference type="ARBA" id="ARBA00022840"/>
    </source>
</evidence>
<comment type="similarity">
    <text evidence="3">Belongs to the CoaE family.</text>
</comment>
<dbReference type="PANTHER" id="PTHR10695">
    <property type="entry name" value="DEPHOSPHO-COA KINASE-RELATED"/>
    <property type="match status" value="1"/>
</dbReference>
<sequence length="218" mass="23375">MYLIGLTGGIASGKSVVARRLAEHGAVHIDADELSRLVVEPGEPALDEIAREFGTGPDGSGVIDADGRLDRAALAAIIFVDPERRAVLNAIVHPAVKARAREIMDAASAADPDAVVVYDVPLLIEAGVDAEHAFDLVVVVNASTEERIRRLVELRGLTREEAVHRLNSQVSDTERLAIADVVIDSNGTLHQTIRQADALWERIRRSASNRSAASKQAD</sequence>
<reference evidence="6" key="1">
    <citation type="journal article" date="2019" name="Int. J. Syst. Evol. Microbiol.">
        <title>The Global Catalogue of Microorganisms (GCM) 10K type strain sequencing project: providing services to taxonomists for standard genome sequencing and annotation.</title>
        <authorList>
            <consortium name="The Broad Institute Genomics Platform"/>
            <consortium name="The Broad Institute Genome Sequencing Center for Infectious Disease"/>
            <person name="Wu L."/>
            <person name="Ma J."/>
        </authorList>
    </citation>
    <scope>NUCLEOTIDE SEQUENCE [LARGE SCALE GENOMIC DNA]</scope>
    <source>
        <strain evidence="6">JCM 16949</strain>
    </source>
</reference>
<dbReference type="NCBIfam" id="NF002879">
    <property type="entry name" value="PRK03333.1"/>
    <property type="match status" value="1"/>
</dbReference>
<comment type="function">
    <text evidence="3">Catalyzes the phosphorylation of the 3'-hydroxyl group of dephosphocoenzyme A to form coenzyme A.</text>
</comment>
<dbReference type="EMBL" id="BAABAE010000003">
    <property type="protein sequence ID" value="GAA3745314.1"/>
    <property type="molecule type" value="Genomic_DNA"/>
</dbReference>
<dbReference type="InterPro" id="IPR001977">
    <property type="entry name" value="Depp_CoAkinase"/>
</dbReference>
<dbReference type="InterPro" id="IPR027417">
    <property type="entry name" value="P-loop_NTPase"/>
</dbReference>
<comment type="catalytic activity">
    <reaction evidence="3">
        <text>3'-dephospho-CoA + ATP = ADP + CoA + H(+)</text>
        <dbReference type="Rhea" id="RHEA:18245"/>
        <dbReference type="ChEBI" id="CHEBI:15378"/>
        <dbReference type="ChEBI" id="CHEBI:30616"/>
        <dbReference type="ChEBI" id="CHEBI:57287"/>
        <dbReference type="ChEBI" id="CHEBI:57328"/>
        <dbReference type="ChEBI" id="CHEBI:456216"/>
        <dbReference type="EC" id="2.7.1.24"/>
    </reaction>
</comment>
<dbReference type="Pfam" id="PF01121">
    <property type="entry name" value="CoaE"/>
    <property type="match status" value="1"/>
</dbReference>
<keyword evidence="3" id="KW-0808">Transferase</keyword>
<dbReference type="SUPFAM" id="SSF52540">
    <property type="entry name" value="P-loop containing nucleoside triphosphate hydrolases"/>
    <property type="match status" value="1"/>
</dbReference>
<gene>
    <name evidence="3" type="primary">coaE</name>
    <name evidence="5" type="ORF">GCM10022239_21140</name>
</gene>
<dbReference type="PROSITE" id="PS51219">
    <property type="entry name" value="DPCK"/>
    <property type="match status" value="1"/>
</dbReference>
<dbReference type="RefSeq" id="WP_344756441.1">
    <property type="nucleotide sequence ID" value="NZ_BAABAE010000003.1"/>
</dbReference>
<evidence type="ECO:0000256" key="3">
    <source>
        <dbReference type="HAMAP-Rule" id="MF_00376"/>
    </source>
</evidence>
<comment type="pathway">
    <text evidence="3">Cofactor biosynthesis; coenzyme A biosynthesis; CoA from (R)-pantothenate: step 5/5.</text>
</comment>
<dbReference type="NCBIfam" id="TIGR00152">
    <property type="entry name" value="dephospho-CoA kinase"/>
    <property type="match status" value="1"/>
</dbReference>
<dbReference type="Proteomes" id="UP001501004">
    <property type="component" value="Unassembled WGS sequence"/>
</dbReference>
<dbReference type="HAMAP" id="MF_00376">
    <property type="entry name" value="Dephospho_CoA_kinase"/>
    <property type="match status" value="1"/>
</dbReference>
<dbReference type="PANTHER" id="PTHR10695:SF46">
    <property type="entry name" value="BIFUNCTIONAL COENZYME A SYNTHASE-RELATED"/>
    <property type="match status" value="1"/>
</dbReference>
<accession>A0ABP7FRN8</accession>
<evidence type="ECO:0000313" key="5">
    <source>
        <dbReference type="EMBL" id="GAA3745314.1"/>
    </source>
</evidence>
<keyword evidence="6" id="KW-1185">Reference proteome</keyword>
<evidence type="ECO:0000256" key="4">
    <source>
        <dbReference type="NCBIfam" id="TIGR00152"/>
    </source>
</evidence>
<evidence type="ECO:0000313" key="6">
    <source>
        <dbReference type="Proteomes" id="UP001501004"/>
    </source>
</evidence>
<feature type="binding site" evidence="3">
    <location>
        <begin position="11"/>
        <end position="16"/>
    </location>
    <ligand>
        <name>ATP</name>
        <dbReference type="ChEBI" id="CHEBI:30616"/>
    </ligand>
</feature>
<proteinExistence type="inferred from homology"/>
<keyword evidence="1 3" id="KW-0547">Nucleotide-binding</keyword>